<feature type="region of interest" description="Disordered" evidence="1">
    <location>
        <begin position="278"/>
        <end position="315"/>
    </location>
</feature>
<reference evidence="2 3" key="1">
    <citation type="submission" date="2019-12" db="EMBL/GenBank/DDBJ databases">
        <title>Chromosome-level assembly of the Caenorhabditis remanei genome.</title>
        <authorList>
            <person name="Teterina A.A."/>
            <person name="Willis J.H."/>
            <person name="Phillips P.C."/>
        </authorList>
    </citation>
    <scope>NUCLEOTIDE SEQUENCE [LARGE SCALE GENOMIC DNA]</scope>
    <source>
        <strain evidence="2 3">PX506</strain>
        <tissue evidence="2">Whole organism</tissue>
    </source>
</reference>
<feature type="compositionally biased region" description="Low complexity" evidence="1">
    <location>
        <begin position="520"/>
        <end position="539"/>
    </location>
</feature>
<feature type="compositionally biased region" description="Basic residues" evidence="1">
    <location>
        <begin position="544"/>
        <end position="553"/>
    </location>
</feature>
<dbReference type="AlphaFoldDB" id="A0A6A5HN24"/>
<dbReference type="Proteomes" id="UP000483820">
    <property type="component" value="Chromosome II"/>
</dbReference>
<dbReference type="KEGG" id="crq:GCK72_007141"/>
<dbReference type="EMBL" id="WUAV01000002">
    <property type="protein sequence ID" value="KAF1767182.1"/>
    <property type="molecule type" value="Genomic_DNA"/>
</dbReference>
<dbReference type="Gene3D" id="1.25.10.10">
    <property type="entry name" value="Leucine-rich Repeat Variant"/>
    <property type="match status" value="1"/>
</dbReference>
<feature type="compositionally biased region" description="Basic and acidic residues" evidence="1">
    <location>
        <begin position="448"/>
        <end position="464"/>
    </location>
</feature>
<dbReference type="InterPro" id="IPR016024">
    <property type="entry name" value="ARM-type_fold"/>
</dbReference>
<dbReference type="InterPro" id="IPR011989">
    <property type="entry name" value="ARM-like"/>
</dbReference>
<evidence type="ECO:0000313" key="3">
    <source>
        <dbReference type="Proteomes" id="UP000483820"/>
    </source>
</evidence>
<accession>A0A6A5HN24</accession>
<dbReference type="InterPro" id="IPR050693">
    <property type="entry name" value="Hsp70_NEF-Inhibitors"/>
</dbReference>
<proteinExistence type="predicted"/>
<evidence type="ECO:0000313" key="2">
    <source>
        <dbReference type="EMBL" id="KAF1767182.1"/>
    </source>
</evidence>
<evidence type="ECO:0000256" key="1">
    <source>
        <dbReference type="SAM" id="MobiDB-lite"/>
    </source>
</evidence>
<dbReference type="PANTHER" id="PTHR19316:SF18">
    <property type="entry name" value="HSP70-BINDING PROTEIN 1"/>
    <property type="match status" value="1"/>
</dbReference>
<feature type="compositionally biased region" description="Basic and acidic residues" evidence="1">
    <location>
        <begin position="499"/>
        <end position="514"/>
    </location>
</feature>
<comment type="caution">
    <text evidence="2">The sequence shown here is derived from an EMBL/GenBank/DDBJ whole genome shotgun (WGS) entry which is preliminary data.</text>
</comment>
<protein>
    <submittedName>
        <fullName evidence="2">Uncharacterized protein</fullName>
    </submittedName>
</protein>
<dbReference type="SUPFAM" id="SSF48371">
    <property type="entry name" value="ARM repeat"/>
    <property type="match status" value="1"/>
</dbReference>
<feature type="region of interest" description="Disordered" evidence="1">
    <location>
        <begin position="448"/>
        <end position="478"/>
    </location>
</feature>
<dbReference type="PANTHER" id="PTHR19316">
    <property type="entry name" value="PROTEIN FOLDING REGULATOR"/>
    <property type="match status" value="1"/>
</dbReference>
<dbReference type="GO" id="GO:0005783">
    <property type="term" value="C:endoplasmic reticulum"/>
    <property type="evidence" value="ECO:0007669"/>
    <property type="project" value="TreeGrafter"/>
</dbReference>
<sequence>MTSAETTVDPWKKLLALSTSVTEPGQSFDLEPPRDDDVTKLKPNDMQFLELAMRSTMGGNQGPCLFTQFFLLGGEDPTEFAKNPAKIAAAKELADQLEDYLILGNFADQFVSARGLEAIANLTLAKDEEVQLLYLRLIPQIAENRPEFQKAIAESEVFRTYVELLKNYATMKTHIFLSVLSAISSIVRSSPEAWLKFYEANGIELLKLVAKHAMNDKVAGRAAYLLYSIHFTFAEPPVGDRKRYQHEDEDCGGEEWTDEEELYATVLKERTTAAGGKKLRGILDKPSNSYPLPSKLQENEAKEDKKSREESEKKLPHEHELVDALLAVYIYLKKRVILMTEWKELNEEDFDQSTLDFNEDTLLKIQDLLLRARCTDMTDATRTEMSDFFKKHHRALRFEHQQTHRKKLDLKMDSVAKRFLVPQFYSKKEIVQMKDAVDKKMKEAEAADEEIRKKQAARAEEMEQNHQTVRQRMEPQVRVERADAATQYAAFLDQEQVAAEEREKKDKEWKEKLAADSQQPSTSSAAGPSTPTRPAAPSTETRKTPGRRAKGNK</sequence>
<feature type="region of interest" description="Disordered" evidence="1">
    <location>
        <begin position="497"/>
        <end position="553"/>
    </location>
</feature>
<dbReference type="GeneID" id="9826218"/>
<dbReference type="CTD" id="9826218"/>
<name>A0A6A5HN24_CAERE</name>
<feature type="compositionally biased region" description="Basic and acidic residues" evidence="1">
    <location>
        <begin position="297"/>
        <end position="315"/>
    </location>
</feature>
<organism evidence="2 3">
    <name type="scientific">Caenorhabditis remanei</name>
    <name type="common">Caenorhabditis vulgaris</name>
    <dbReference type="NCBI Taxonomy" id="31234"/>
    <lineage>
        <taxon>Eukaryota</taxon>
        <taxon>Metazoa</taxon>
        <taxon>Ecdysozoa</taxon>
        <taxon>Nematoda</taxon>
        <taxon>Chromadorea</taxon>
        <taxon>Rhabditida</taxon>
        <taxon>Rhabditina</taxon>
        <taxon>Rhabditomorpha</taxon>
        <taxon>Rhabditoidea</taxon>
        <taxon>Rhabditidae</taxon>
        <taxon>Peloderinae</taxon>
        <taxon>Caenorhabditis</taxon>
    </lineage>
</organism>
<gene>
    <name evidence="2" type="ORF">GCK72_007141</name>
</gene>
<dbReference type="RefSeq" id="XP_003099907.2">
    <property type="nucleotide sequence ID" value="XM_003099859.2"/>
</dbReference>
<dbReference type="GO" id="GO:0000774">
    <property type="term" value="F:adenyl-nucleotide exchange factor activity"/>
    <property type="evidence" value="ECO:0007669"/>
    <property type="project" value="TreeGrafter"/>
</dbReference>